<sequence length="682" mass="74289">MVACRECGHAVFQDEEDGPVCTNCGTLLDPAHTRLVNVEGQVTREFRDQHEVPDYTPYVTTLKSLRNDGRDLSGQSTQGRNERNMAAIKQTIEALARRLGRPGSAARAKHLFCIAHEQAKLRWGRASTAAAGSALILAIREDNGSDPAQDLAYLLSVPTKDLNSMLMRLLPVWGLHLPPITAISELPAIFSHLTTIISPANPGAEQSMPADVLSFVRALLPDATHSLRQTAEGIYEILARPSGEQATQRYSILTKTPSPVAGACVLLALEAHAQRPTPHIGELANAMATRTRVSGKTICDRYRSISDELACRAALVPWLRNESTAVGRVRKPRDGAKRAEGRRAMLARQILDTVAYYQSAWKTRLESDGPVDVVFEGGDTDHVNENSPWALRKAFADGDGSAGLSPEVSATDDIGENLLPHSPSSGATPEEADIPAKRDLNVSTTSIIERGRKRRAEDTLLSVRKTKRKQASRVDHLRAEDFLLNPFIEQTVPDAATHKYAPSIDLTSHLLAPNTTIGRGSRDPPTRLQVLASARGGESAIGDDELFAEGELEGLVLSPTEAAAREPLITALFGPDWGVQTERRRRLTKQEKVARRGLGRMDAKALARVLGRTDVDEDELTRGLVGEIGLELLDVDEDESEDEYGEREGTLSGLSGGDEDVDVLPWRELSAEASGYEGRYDF</sequence>
<protein>
    <submittedName>
        <fullName evidence="1">Uncharacterized protein</fullName>
    </submittedName>
</protein>
<dbReference type="Proteomes" id="UP000814128">
    <property type="component" value="Unassembled WGS sequence"/>
</dbReference>
<organism evidence="1 2">
    <name type="scientific">Vararia minispora EC-137</name>
    <dbReference type="NCBI Taxonomy" id="1314806"/>
    <lineage>
        <taxon>Eukaryota</taxon>
        <taxon>Fungi</taxon>
        <taxon>Dikarya</taxon>
        <taxon>Basidiomycota</taxon>
        <taxon>Agaricomycotina</taxon>
        <taxon>Agaricomycetes</taxon>
        <taxon>Russulales</taxon>
        <taxon>Lachnocladiaceae</taxon>
        <taxon>Vararia</taxon>
    </lineage>
</organism>
<keyword evidence="2" id="KW-1185">Reference proteome</keyword>
<name>A0ACB8QU78_9AGAM</name>
<comment type="caution">
    <text evidence="1">The sequence shown here is derived from an EMBL/GenBank/DDBJ whole genome shotgun (WGS) entry which is preliminary data.</text>
</comment>
<proteinExistence type="predicted"/>
<accession>A0ACB8QU78</accession>
<evidence type="ECO:0000313" key="1">
    <source>
        <dbReference type="EMBL" id="KAI0035063.1"/>
    </source>
</evidence>
<evidence type="ECO:0000313" key="2">
    <source>
        <dbReference type="Proteomes" id="UP000814128"/>
    </source>
</evidence>
<reference evidence="1" key="1">
    <citation type="submission" date="2021-02" db="EMBL/GenBank/DDBJ databases">
        <authorList>
            <consortium name="DOE Joint Genome Institute"/>
            <person name="Ahrendt S."/>
            <person name="Looney B.P."/>
            <person name="Miyauchi S."/>
            <person name="Morin E."/>
            <person name="Drula E."/>
            <person name="Courty P.E."/>
            <person name="Chicoki N."/>
            <person name="Fauchery L."/>
            <person name="Kohler A."/>
            <person name="Kuo A."/>
            <person name="Labutti K."/>
            <person name="Pangilinan J."/>
            <person name="Lipzen A."/>
            <person name="Riley R."/>
            <person name="Andreopoulos W."/>
            <person name="He G."/>
            <person name="Johnson J."/>
            <person name="Barry K.W."/>
            <person name="Grigoriev I.V."/>
            <person name="Nagy L."/>
            <person name="Hibbett D."/>
            <person name="Henrissat B."/>
            <person name="Matheny P.B."/>
            <person name="Labbe J."/>
            <person name="Martin F."/>
        </authorList>
    </citation>
    <scope>NUCLEOTIDE SEQUENCE</scope>
    <source>
        <strain evidence="1">EC-137</strain>
    </source>
</reference>
<dbReference type="EMBL" id="MU273490">
    <property type="protein sequence ID" value="KAI0035063.1"/>
    <property type="molecule type" value="Genomic_DNA"/>
</dbReference>
<reference evidence="1" key="2">
    <citation type="journal article" date="2022" name="New Phytol.">
        <title>Evolutionary transition to the ectomycorrhizal habit in the genomes of a hyperdiverse lineage of mushroom-forming fungi.</title>
        <authorList>
            <person name="Looney B."/>
            <person name="Miyauchi S."/>
            <person name="Morin E."/>
            <person name="Drula E."/>
            <person name="Courty P.E."/>
            <person name="Kohler A."/>
            <person name="Kuo A."/>
            <person name="LaButti K."/>
            <person name="Pangilinan J."/>
            <person name="Lipzen A."/>
            <person name="Riley R."/>
            <person name="Andreopoulos W."/>
            <person name="He G."/>
            <person name="Johnson J."/>
            <person name="Nolan M."/>
            <person name="Tritt A."/>
            <person name="Barry K.W."/>
            <person name="Grigoriev I.V."/>
            <person name="Nagy L.G."/>
            <person name="Hibbett D."/>
            <person name="Henrissat B."/>
            <person name="Matheny P.B."/>
            <person name="Labbe J."/>
            <person name="Martin F.M."/>
        </authorList>
    </citation>
    <scope>NUCLEOTIDE SEQUENCE</scope>
    <source>
        <strain evidence="1">EC-137</strain>
    </source>
</reference>
<gene>
    <name evidence="1" type="ORF">K488DRAFT_83396</name>
</gene>